<dbReference type="EMBL" id="UINC01012297">
    <property type="protein sequence ID" value="SVA53787.1"/>
    <property type="molecule type" value="Genomic_DNA"/>
</dbReference>
<dbReference type="GO" id="GO:0005886">
    <property type="term" value="C:plasma membrane"/>
    <property type="evidence" value="ECO:0007669"/>
    <property type="project" value="UniProtKB-SubCell"/>
</dbReference>
<evidence type="ECO:0000256" key="4">
    <source>
        <dbReference type="ARBA" id="ARBA00022475"/>
    </source>
</evidence>
<evidence type="ECO:0000256" key="7">
    <source>
        <dbReference type="ARBA" id="ARBA00023136"/>
    </source>
</evidence>
<feature type="transmembrane region" description="Helical" evidence="8">
    <location>
        <begin position="17"/>
        <end position="34"/>
    </location>
</feature>
<comment type="subcellular location">
    <subcellularLocation>
        <location evidence="1">Cell membrane</location>
        <topology evidence="1">Multi-pass membrane protein</topology>
    </subcellularLocation>
</comment>
<comment type="similarity">
    <text evidence="2">Belongs to the autoinducer-2 exporter (AI-2E) (TC 2.A.86) family.</text>
</comment>
<evidence type="ECO:0000256" key="3">
    <source>
        <dbReference type="ARBA" id="ARBA00022448"/>
    </source>
</evidence>
<dbReference type="Pfam" id="PF01594">
    <property type="entry name" value="AI-2E_transport"/>
    <property type="match status" value="1"/>
</dbReference>
<feature type="transmembrane region" description="Helical" evidence="8">
    <location>
        <begin position="222"/>
        <end position="245"/>
    </location>
</feature>
<evidence type="ECO:0000256" key="6">
    <source>
        <dbReference type="ARBA" id="ARBA00022989"/>
    </source>
</evidence>
<dbReference type="InterPro" id="IPR002549">
    <property type="entry name" value="AI-2E-like"/>
</dbReference>
<keyword evidence="7 8" id="KW-0472">Membrane</keyword>
<proteinExistence type="inferred from homology"/>
<evidence type="ECO:0000256" key="2">
    <source>
        <dbReference type="ARBA" id="ARBA00009773"/>
    </source>
</evidence>
<gene>
    <name evidence="9" type="ORF">METZ01_LOCUS106641</name>
</gene>
<evidence type="ECO:0000313" key="9">
    <source>
        <dbReference type="EMBL" id="SVA53787.1"/>
    </source>
</evidence>
<feature type="transmembrane region" description="Helical" evidence="8">
    <location>
        <begin position="251"/>
        <end position="280"/>
    </location>
</feature>
<dbReference type="GO" id="GO:0055085">
    <property type="term" value="P:transmembrane transport"/>
    <property type="evidence" value="ECO:0007669"/>
    <property type="project" value="TreeGrafter"/>
</dbReference>
<evidence type="ECO:0000256" key="8">
    <source>
        <dbReference type="SAM" id="Phobius"/>
    </source>
</evidence>
<feature type="non-terminal residue" evidence="9">
    <location>
        <position position="311"/>
    </location>
</feature>
<feature type="transmembrane region" description="Helical" evidence="8">
    <location>
        <begin position="287"/>
        <end position="306"/>
    </location>
</feature>
<protein>
    <recommendedName>
        <fullName evidence="10">AI-2E family transporter</fullName>
    </recommendedName>
</protein>
<organism evidence="9">
    <name type="scientific">marine metagenome</name>
    <dbReference type="NCBI Taxonomy" id="408172"/>
    <lineage>
        <taxon>unclassified sequences</taxon>
        <taxon>metagenomes</taxon>
        <taxon>ecological metagenomes</taxon>
    </lineage>
</organism>
<keyword evidence="5 8" id="KW-0812">Transmembrane</keyword>
<evidence type="ECO:0000256" key="1">
    <source>
        <dbReference type="ARBA" id="ARBA00004651"/>
    </source>
</evidence>
<feature type="transmembrane region" description="Helical" evidence="8">
    <location>
        <begin position="165"/>
        <end position="187"/>
    </location>
</feature>
<feature type="transmembrane region" description="Helical" evidence="8">
    <location>
        <begin position="40"/>
        <end position="62"/>
    </location>
</feature>
<reference evidence="9" key="1">
    <citation type="submission" date="2018-05" db="EMBL/GenBank/DDBJ databases">
        <authorList>
            <person name="Lanie J.A."/>
            <person name="Ng W.-L."/>
            <person name="Kazmierczak K.M."/>
            <person name="Andrzejewski T.M."/>
            <person name="Davidsen T.M."/>
            <person name="Wayne K.J."/>
            <person name="Tettelin H."/>
            <person name="Glass J.I."/>
            <person name="Rusch D."/>
            <person name="Podicherti R."/>
            <person name="Tsui H.-C.T."/>
            <person name="Winkler M.E."/>
        </authorList>
    </citation>
    <scope>NUCLEOTIDE SEQUENCE</scope>
</reference>
<accession>A0A381WPA5</accession>
<dbReference type="AlphaFoldDB" id="A0A381WPA5"/>
<name>A0A381WPA5_9ZZZZ</name>
<sequence>MQNGNNIEFPLEKVARISLYIFIGGVSIFVLYLVKGALFPFVIGIVLTYVLYPLVISLERLFPFTNRYPNFSKGVAIAIVYAALIVVTISALLLIVPPLFRQSTDLLGKLPAFITDARNTVEGWNQEYASNIPEEIRLEIDKMLGNAGQILVGAFRGIINRTALAAVHALTLVVGLVVVPIFVFYLLKDREKIRESFIESFPVTMQIHVVHILRILNRVIGAYVRAQVSLAAGVWVVISIGLYLMGVEYAVLLGAVAGIFELVPIIGAWLGALPALVVVLSTSPEKVVWVIILYAGVQTLQGAVLVPRIQS</sequence>
<evidence type="ECO:0000256" key="5">
    <source>
        <dbReference type="ARBA" id="ARBA00022692"/>
    </source>
</evidence>
<dbReference type="PANTHER" id="PTHR21716">
    <property type="entry name" value="TRANSMEMBRANE PROTEIN"/>
    <property type="match status" value="1"/>
</dbReference>
<evidence type="ECO:0008006" key="10">
    <source>
        <dbReference type="Google" id="ProtNLM"/>
    </source>
</evidence>
<keyword evidence="3" id="KW-0813">Transport</keyword>
<keyword evidence="6 8" id="KW-1133">Transmembrane helix</keyword>
<keyword evidence="4" id="KW-1003">Cell membrane</keyword>
<dbReference type="PANTHER" id="PTHR21716:SF53">
    <property type="entry name" value="PERMEASE PERM-RELATED"/>
    <property type="match status" value="1"/>
</dbReference>
<feature type="transmembrane region" description="Helical" evidence="8">
    <location>
        <begin position="74"/>
        <end position="100"/>
    </location>
</feature>